<evidence type="ECO:0000256" key="1">
    <source>
        <dbReference type="SAM" id="Phobius"/>
    </source>
</evidence>
<keyword evidence="3" id="KW-1185">Reference proteome</keyword>
<dbReference type="STRING" id="639282.DEFDS_0299"/>
<reference evidence="2 3" key="1">
    <citation type="journal article" date="2010" name="DNA Res.">
        <title>Bacterial lifestyle in a deep-sea hydrothermal vent chimney revealed by the genome sequence of the thermophilic bacterium Deferribacter desulfuricans SSM1.</title>
        <authorList>
            <person name="Takaki Y."/>
            <person name="Shimamura S."/>
            <person name="Nakagawa S."/>
            <person name="Fukuhara Y."/>
            <person name="Horikawa H."/>
            <person name="Ankai A."/>
            <person name="Harada T."/>
            <person name="Hosoyama A."/>
            <person name="Oguchi A."/>
            <person name="Fukui S."/>
            <person name="Fujita N."/>
            <person name="Takami H."/>
            <person name="Takai K."/>
        </authorList>
    </citation>
    <scope>NUCLEOTIDE SEQUENCE [LARGE SCALE GENOMIC DNA]</scope>
    <source>
        <strain evidence="3">DSM 14783 / JCM 11476 / NBRC 101012 / SSM1</strain>
    </source>
</reference>
<protein>
    <recommendedName>
        <fullName evidence="4">PepSY domain-containing protein</fullName>
    </recommendedName>
</protein>
<evidence type="ECO:0000313" key="3">
    <source>
        <dbReference type="Proteomes" id="UP000001520"/>
    </source>
</evidence>
<name>D3PB30_DEFDS</name>
<keyword evidence="1" id="KW-1133">Transmembrane helix</keyword>
<proteinExistence type="predicted"/>
<dbReference type="RefSeq" id="WP_013007051.1">
    <property type="nucleotide sequence ID" value="NC_013939.1"/>
</dbReference>
<keyword evidence="1" id="KW-0812">Transmembrane</keyword>
<dbReference type="AlphaFoldDB" id="D3PB30"/>
<organism evidence="2 3">
    <name type="scientific">Deferribacter desulfuricans (strain DSM 14783 / JCM 11476 / NBRC 101012 / SSM1)</name>
    <dbReference type="NCBI Taxonomy" id="639282"/>
    <lineage>
        <taxon>Bacteria</taxon>
        <taxon>Pseudomonadati</taxon>
        <taxon>Deferribacterota</taxon>
        <taxon>Deferribacteres</taxon>
        <taxon>Deferribacterales</taxon>
        <taxon>Deferribacteraceae</taxon>
        <taxon>Deferribacter</taxon>
    </lineage>
</organism>
<dbReference type="OrthoDB" id="9815255at2"/>
<sequence>MKIPLLGFFVIINLYVFSILGYAFGNTQYSNFDDKSNAHSIIKIGFWNNDCMNYYMPNKSKKKMLNIIKKYIKSNYPNWEIISIESTKVPMGIMYVIYTMDNSGNKYIFRINPWGYVMGPFEVKK</sequence>
<evidence type="ECO:0000313" key="2">
    <source>
        <dbReference type="EMBL" id="BAI79803.1"/>
    </source>
</evidence>
<dbReference type="KEGG" id="ddf:DEFDS_0299"/>
<gene>
    <name evidence="2" type="ordered locus">DEFDS_0299</name>
</gene>
<dbReference type="HOGENOM" id="CLU_1988953_0_0_0"/>
<feature type="transmembrane region" description="Helical" evidence="1">
    <location>
        <begin position="6"/>
        <end position="25"/>
    </location>
</feature>
<evidence type="ECO:0008006" key="4">
    <source>
        <dbReference type="Google" id="ProtNLM"/>
    </source>
</evidence>
<dbReference type="EMBL" id="AP011529">
    <property type="protein sequence ID" value="BAI79803.1"/>
    <property type="molecule type" value="Genomic_DNA"/>
</dbReference>
<dbReference type="Proteomes" id="UP000001520">
    <property type="component" value="Chromosome"/>
</dbReference>
<accession>D3PB30</accession>
<keyword evidence="1" id="KW-0472">Membrane</keyword>